<dbReference type="Gene3D" id="3.30.70.60">
    <property type="match status" value="1"/>
</dbReference>
<dbReference type="GO" id="GO:0006412">
    <property type="term" value="P:translation"/>
    <property type="evidence" value="ECO:0007669"/>
    <property type="project" value="InterPro"/>
</dbReference>
<proteinExistence type="inferred from homology"/>
<dbReference type="GO" id="GO:0019843">
    <property type="term" value="F:rRNA binding"/>
    <property type="evidence" value="ECO:0007669"/>
    <property type="project" value="InterPro"/>
</dbReference>
<sequence>MTATASNYKATFILDTRGREESIDDLIEGLKAELVSVGAEVSTVENLGRQDFVRTPDIKYTAGVYVQYDFSGTSEVPAAILEKLRLNKLVSHKMIQKA</sequence>
<keyword evidence="2 7" id="KW-0689">Ribosomal protein</keyword>
<evidence type="ECO:0000313" key="8">
    <source>
        <dbReference type="Proteomes" id="UP000526501"/>
    </source>
</evidence>
<evidence type="ECO:0000256" key="6">
    <source>
        <dbReference type="ARBA" id="ARBA00035520"/>
    </source>
</evidence>
<protein>
    <recommendedName>
        <fullName evidence="5">Small ribosomal subunit protein bS6</fullName>
    </recommendedName>
    <alternativeName>
        <fullName evidence="6">30S ribosomal protein S6</fullName>
    </alternativeName>
</protein>
<accession>A0A7X1B3B6</accession>
<dbReference type="GO" id="GO:0003735">
    <property type="term" value="F:structural constituent of ribosome"/>
    <property type="evidence" value="ECO:0007669"/>
    <property type="project" value="InterPro"/>
</dbReference>
<evidence type="ECO:0000256" key="5">
    <source>
        <dbReference type="ARBA" id="ARBA00035294"/>
    </source>
</evidence>
<dbReference type="Pfam" id="PF01250">
    <property type="entry name" value="Ribosomal_S6"/>
    <property type="match status" value="1"/>
</dbReference>
<gene>
    <name evidence="7" type="ORF">H5P27_01020</name>
</gene>
<dbReference type="RefSeq" id="WP_185658520.1">
    <property type="nucleotide sequence ID" value="NZ_CAWPOO010000001.1"/>
</dbReference>
<dbReference type="SUPFAM" id="SSF54995">
    <property type="entry name" value="Ribosomal protein S6"/>
    <property type="match status" value="1"/>
</dbReference>
<dbReference type="Proteomes" id="UP000526501">
    <property type="component" value="Unassembled WGS sequence"/>
</dbReference>
<evidence type="ECO:0000313" key="7">
    <source>
        <dbReference type="EMBL" id="MBC2604629.1"/>
    </source>
</evidence>
<evidence type="ECO:0000256" key="4">
    <source>
        <dbReference type="ARBA" id="ARBA00035104"/>
    </source>
</evidence>
<comment type="function">
    <text evidence="4">Binds together with bS18 to 16S ribosomal RNA.</text>
</comment>
<dbReference type="CDD" id="cd00473">
    <property type="entry name" value="bS6"/>
    <property type="match status" value="1"/>
</dbReference>
<evidence type="ECO:0000256" key="1">
    <source>
        <dbReference type="ARBA" id="ARBA00009512"/>
    </source>
</evidence>
<name>A0A7X1B3B6_9BACT</name>
<evidence type="ECO:0000256" key="2">
    <source>
        <dbReference type="ARBA" id="ARBA00022980"/>
    </source>
</evidence>
<reference evidence="7 8" key="1">
    <citation type="submission" date="2020-07" db="EMBL/GenBank/DDBJ databases">
        <authorList>
            <person name="Feng X."/>
        </authorList>
    </citation>
    <scope>NUCLEOTIDE SEQUENCE [LARGE SCALE GENOMIC DNA]</scope>
    <source>
        <strain evidence="7 8">JCM23202</strain>
    </source>
</reference>
<dbReference type="AlphaFoldDB" id="A0A7X1B3B6"/>
<keyword evidence="3" id="KW-0687">Ribonucleoprotein</keyword>
<keyword evidence="8" id="KW-1185">Reference proteome</keyword>
<organism evidence="7 8">
    <name type="scientific">Pelagicoccus albus</name>
    <dbReference type="NCBI Taxonomy" id="415222"/>
    <lineage>
        <taxon>Bacteria</taxon>
        <taxon>Pseudomonadati</taxon>
        <taxon>Verrucomicrobiota</taxon>
        <taxon>Opitutia</taxon>
        <taxon>Puniceicoccales</taxon>
        <taxon>Pelagicoccaceae</taxon>
        <taxon>Pelagicoccus</taxon>
    </lineage>
</organism>
<dbReference type="InterPro" id="IPR014717">
    <property type="entry name" value="Transl_elong_EF1B/ribsomal_bS6"/>
</dbReference>
<comment type="caution">
    <text evidence="7">The sequence shown here is derived from an EMBL/GenBank/DDBJ whole genome shotgun (WGS) entry which is preliminary data.</text>
</comment>
<dbReference type="GO" id="GO:1990904">
    <property type="term" value="C:ribonucleoprotein complex"/>
    <property type="evidence" value="ECO:0007669"/>
    <property type="project" value="UniProtKB-KW"/>
</dbReference>
<comment type="similarity">
    <text evidence="1">Belongs to the bacterial ribosomal protein bS6 family.</text>
</comment>
<dbReference type="InterPro" id="IPR020814">
    <property type="entry name" value="Ribosomal_S6_plastid/chlpt"/>
</dbReference>
<evidence type="ECO:0000256" key="3">
    <source>
        <dbReference type="ARBA" id="ARBA00023274"/>
    </source>
</evidence>
<dbReference type="EMBL" id="JACHVC010000001">
    <property type="protein sequence ID" value="MBC2604629.1"/>
    <property type="molecule type" value="Genomic_DNA"/>
</dbReference>
<dbReference type="GO" id="GO:0005840">
    <property type="term" value="C:ribosome"/>
    <property type="evidence" value="ECO:0007669"/>
    <property type="project" value="UniProtKB-KW"/>
</dbReference>
<dbReference type="InterPro" id="IPR035980">
    <property type="entry name" value="Ribosomal_bS6_sf"/>
</dbReference>
<dbReference type="InterPro" id="IPR000529">
    <property type="entry name" value="Ribosomal_bS6"/>
</dbReference>